<dbReference type="Gene3D" id="3.10.129.10">
    <property type="entry name" value="Hotdog Thioesterase"/>
    <property type="match status" value="1"/>
</dbReference>
<dbReference type="PANTHER" id="PTHR42856:SF1">
    <property type="entry name" value="ACYL-COENZYME A THIOESTERASE PAAI"/>
    <property type="match status" value="1"/>
</dbReference>
<keyword evidence="4" id="KW-1185">Reference proteome</keyword>
<dbReference type="AlphaFoldDB" id="S0FWG3"/>
<protein>
    <recommendedName>
        <fullName evidence="2">Thioesterase domain-containing protein</fullName>
    </recommendedName>
</protein>
<keyword evidence="1" id="KW-0378">Hydrolase</keyword>
<dbReference type="InterPro" id="IPR006683">
    <property type="entry name" value="Thioestr_dom"/>
</dbReference>
<evidence type="ECO:0000256" key="1">
    <source>
        <dbReference type="ARBA" id="ARBA00022801"/>
    </source>
</evidence>
<reference evidence="3 4" key="1">
    <citation type="journal article" date="2013" name="Genome Announc.">
        <title>Draft Genome Sequence of Desulfotignum phosphitoxidans DSM 13687 Strain FiPS-3.</title>
        <authorList>
            <person name="Poehlein A."/>
            <person name="Daniel R."/>
            <person name="Simeonova D.D."/>
        </authorList>
    </citation>
    <scope>NUCLEOTIDE SEQUENCE [LARGE SCALE GENOMIC DNA]</scope>
    <source>
        <strain evidence="3 4">DSM 13687</strain>
    </source>
</reference>
<evidence type="ECO:0000313" key="4">
    <source>
        <dbReference type="Proteomes" id="UP000014216"/>
    </source>
</evidence>
<comment type="caution">
    <text evidence="3">The sequence shown here is derived from an EMBL/GenBank/DDBJ whole genome shotgun (WGS) entry which is preliminary data.</text>
</comment>
<dbReference type="EMBL" id="APJX01000006">
    <property type="protein sequence ID" value="EMS79060.1"/>
    <property type="molecule type" value="Genomic_DNA"/>
</dbReference>
<dbReference type="RefSeq" id="WP_006966927.1">
    <property type="nucleotide sequence ID" value="NZ_APJX01000006.1"/>
</dbReference>
<accession>S0FWG3</accession>
<dbReference type="PANTHER" id="PTHR42856">
    <property type="entry name" value="ACYL-COENZYME A THIOESTERASE PAAI"/>
    <property type="match status" value="1"/>
</dbReference>
<dbReference type="InterPro" id="IPR003736">
    <property type="entry name" value="PAAI_dom"/>
</dbReference>
<dbReference type="OrthoDB" id="5472145at2"/>
<organism evidence="3 4">
    <name type="scientific">Desulfotignum phosphitoxidans DSM 13687</name>
    <dbReference type="NCBI Taxonomy" id="1286635"/>
    <lineage>
        <taxon>Bacteria</taxon>
        <taxon>Pseudomonadati</taxon>
        <taxon>Thermodesulfobacteriota</taxon>
        <taxon>Desulfobacteria</taxon>
        <taxon>Desulfobacterales</taxon>
        <taxon>Desulfobacteraceae</taxon>
        <taxon>Desulfotignum</taxon>
    </lineage>
</organism>
<dbReference type="NCBIfam" id="TIGR00369">
    <property type="entry name" value="unchar_dom_1"/>
    <property type="match status" value="1"/>
</dbReference>
<dbReference type="InterPro" id="IPR052723">
    <property type="entry name" value="Acyl-CoA_thioesterase_PaaI"/>
</dbReference>
<gene>
    <name evidence="3" type="ORF">Dpo_6c02590</name>
</gene>
<dbReference type="CDD" id="cd03443">
    <property type="entry name" value="PaaI_thioesterase"/>
    <property type="match status" value="1"/>
</dbReference>
<evidence type="ECO:0000259" key="2">
    <source>
        <dbReference type="Pfam" id="PF03061"/>
    </source>
</evidence>
<feature type="domain" description="Thioesterase" evidence="2">
    <location>
        <begin position="56"/>
        <end position="129"/>
    </location>
</feature>
<proteinExistence type="predicted"/>
<sequence length="150" mass="16129">MMETNELNTGPHEVKLDSWISCAPFEKLVGIKIEMAENGRACLTMPFVYELAQGQGLAHGGAIVTLADTAVAIAIKSVVPPGNRFGTTSLSAKFLRPVKKGILTAKAEAVMVKERQVEGKTTVFDDENRPVMEFSAVFKLAGKGMSSTQK</sequence>
<dbReference type="GO" id="GO:0016289">
    <property type="term" value="F:acyl-CoA hydrolase activity"/>
    <property type="evidence" value="ECO:0007669"/>
    <property type="project" value="UniProtKB-ARBA"/>
</dbReference>
<dbReference type="Proteomes" id="UP000014216">
    <property type="component" value="Unassembled WGS sequence"/>
</dbReference>
<dbReference type="InterPro" id="IPR029069">
    <property type="entry name" value="HotDog_dom_sf"/>
</dbReference>
<dbReference type="SUPFAM" id="SSF54637">
    <property type="entry name" value="Thioesterase/thiol ester dehydrase-isomerase"/>
    <property type="match status" value="1"/>
</dbReference>
<evidence type="ECO:0000313" key="3">
    <source>
        <dbReference type="EMBL" id="EMS79060.1"/>
    </source>
</evidence>
<dbReference type="Pfam" id="PF03061">
    <property type="entry name" value="4HBT"/>
    <property type="match status" value="1"/>
</dbReference>
<name>S0FWG3_9BACT</name>